<name>A0ABV4XTQ9_9CYAN</name>
<sequence length="167" mass="18661">MQIHSISQSEFNQIPAIRQIIVHEYARKFACLDLGETLGCYGLSWCSELVDLSIEHSTDKKLLWIGIDRQLAAICLSSGRICVAMPLTANLIQIAIIQEVTAVLTENEILLFNSNGSLRFNHGFQDLASEIIITEDYLTITLMDGDSFKLNPQTGEFRQLVSELITS</sequence>
<reference evidence="1 2" key="1">
    <citation type="submission" date="2024-09" db="EMBL/GenBank/DDBJ databases">
        <title>Floridaenema gen nov. (Aerosakkonemataceae, Aerosakkonematales ord. nov., Cyanobacteria) from benthic tropical and subtropical fresh waters, with the description of four new species.</title>
        <authorList>
            <person name="Moretto J.A."/>
            <person name="Berthold D.E."/>
            <person name="Lefler F.W."/>
            <person name="Huang I.-S."/>
            <person name="Laughinghouse H. IV."/>
        </authorList>
    </citation>
    <scope>NUCLEOTIDE SEQUENCE [LARGE SCALE GENOMIC DNA]</scope>
    <source>
        <strain evidence="1 2">BLCC-F50</strain>
    </source>
</reference>
<keyword evidence="2" id="KW-1185">Reference proteome</keyword>
<dbReference type="EMBL" id="JBHFNR010000145">
    <property type="protein sequence ID" value="MFB2895094.1"/>
    <property type="molecule type" value="Genomic_DNA"/>
</dbReference>
<protein>
    <submittedName>
        <fullName evidence="1">Uncharacterized protein</fullName>
    </submittedName>
</protein>
<accession>A0ABV4XTQ9</accession>
<comment type="caution">
    <text evidence="1">The sequence shown here is derived from an EMBL/GenBank/DDBJ whole genome shotgun (WGS) entry which is preliminary data.</text>
</comment>
<evidence type="ECO:0000313" key="1">
    <source>
        <dbReference type="EMBL" id="MFB2895094.1"/>
    </source>
</evidence>
<evidence type="ECO:0000313" key="2">
    <source>
        <dbReference type="Proteomes" id="UP001576784"/>
    </source>
</evidence>
<organism evidence="1 2">
    <name type="scientific">Floridaenema flaviceps BLCC-F50</name>
    <dbReference type="NCBI Taxonomy" id="3153642"/>
    <lineage>
        <taxon>Bacteria</taxon>
        <taxon>Bacillati</taxon>
        <taxon>Cyanobacteriota</taxon>
        <taxon>Cyanophyceae</taxon>
        <taxon>Oscillatoriophycideae</taxon>
        <taxon>Aerosakkonematales</taxon>
        <taxon>Aerosakkonemataceae</taxon>
        <taxon>Floridanema</taxon>
        <taxon>Floridanema flaviceps</taxon>
    </lineage>
</organism>
<proteinExistence type="predicted"/>
<gene>
    <name evidence="1" type="ORF">ACE1CI_19480</name>
</gene>
<dbReference type="Proteomes" id="UP001576784">
    <property type="component" value="Unassembled WGS sequence"/>
</dbReference>
<dbReference type="RefSeq" id="WP_413264733.1">
    <property type="nucleotide sequence ID" value="NZ_JBHFNR010000145.1"/>
</dbReference>